<dbReference type="InterPro" id="IPR018247">
    <property type="entry name" value="EF_Hand_1_Ca_BS"/>
</dbReference>
<evidence type="ECO:0000313" key="9">
    <source>
        <dbReference type="Proteomes" id="UP000649617"/>
    </source>
</evidence>
<name>A0A812P7K0_SYMPI</name>
<protein>
    <submittedName>
        <fullName evidence="8">CACNA1S protein</fullName>
    </submittedName>
</protein>
<accession>A0A812P7K0</accession>
<evidence type="ECO:0000313" key="8">
    <source>
        <dbReference type="EMBL" id="CAE7323930.1"/>
    </source>
</evidence>
<dbReference type="AlphaFoldDB" id="A0A812P7K0"/>
<evidence type="ECO:0000259" key="7">
    <source>
        <dbReference type="PROSITE" id="PS50222"/>
    </source>
</evidence>
<dbReference type="Gene3D" id="1.10.238.10">
    <property type="entry name" value="EF-hand"/>
    <property type="match status" value="1"/>
</dbReference>
<dbReference type="InterPro" id="IPR005821">
    <property type="entry name" value="Ion_trans_dom"/>
</dbReference>
<feature type="region of interest" description="Disordered" evidence="5">
    <location>
        <begin position="371"/>
        <end position="392"/>
    </location>
</feature>
<dbReference type="PROSITE" id="PS50222">
    <property type="entry name" value="EF_HAND_2"/>
    <property type="match status" value="1"/>
</dbReference>
<comment type="caution">
    <text evidence="8">The sequence shown here is derived from an EMBL/GenBank/DDBJ whole genome shotgun (WGS) entry which is preliminary data.</text>
</comment>
<gene>
    <name evidence="8" type="primary">CACNA1S</name>
    <name evidence="8" type="ORF">SPIL2461_LOCUS7489</name>
</gene>
<proteinExistence type="predicted"/>
<dbReference type="PROSITE" id="PS00018">
    <property type="entry name" value="EF_HAND_1"/>
    <property type="match status" value="1"/>
</dbReference>
<evidence type="ECO:0000256" key="6">
    <source>
        <dbReference type="SAM" id="Phobius"/>
    </source>
</evidence>
<evidence type="ECO:0000256" key="2">
    <source>
        <dbReference type="ARBA" id="ARBA00022692"/>
    </source>
</evidence>
<feature type="transmembrane region" description="Helical" evidence="6">
    <location>
        <begin position="118"/>
        <end position="146"/>
    </location>
</feature>
<evidence type="ECO:0000256" key="5">
    <source>
        <dbReference type="SAM" id="MobiDB-lite"/>
    </source>
</evidence>
<feature type="transmembrane region" description="Helical" evidence="6">
    <location>
        <begin position="35"/>
        <end position="61"/>
    </location>
</feature>
<evidence type="ECO:0000256" key="4">
    <source>
        <dbReference type="ARBA" id="ARBA00023136"/>
    </source>
</evidence>
<evidence type="ECO:0000256" key="1">
    <source>
        <dbReference type="ARBA" id="ARBA00004141"/>
    </source>
</evidence>
<dbReference type="GO" id="GO:0016020">
    <property type="term" value="C:membrane"/>
    <property type="evidence" value="ECO:0007669"/>
    <property type="project" value="UniProtKB-SubCell"/>
</dbReference>
<keyword evidence="9" id="KW-1185">Reference proteome</keyword>
<sequence length="392" mass="43783">MTDIAGTSLLRFTRLIRLARIVKVFRLKIMKDLRLMVKGLIAGLRTLALAFTLLFAVLYVISGFATMIIGGDEGLMEEGLHIYFRNIPASMFTAFRCFTGECVGEKGQPLPHMLALRYGVAFVFTYVVCYMLVTMGIFNVILAVYVDITMRAAKETDAANAEQHARESIRVARCARELVKKFAAAYREYDDGKDKSLGVLSSMELSNVQGFSPGVTGVYAEDDALEQTEISKDLFLVIIQDHYVQELMDELDLPPDRANLFEVIDADGSGTLQLQEVVQGLLKIRGDLTKSDTVAALLATKSMQNQVVQMKRDWILHFEALLVKFTQLQMQVQLELQSVHGHQEGRDAQASFEPKEPNLCFQPELLSAPQSRHSLRGDDEIALPMSLTHPTP</sequence>
<dbReference type="GO" id="GO:0005509">
    <property type="term" value="F:calcium ion binding"/>
    <property type="evidence" value="ECO:0007669"/>
    <property type="project" value="InterPro"/>
</dbReference>
<comment type="subcellular location">
    <subcellularLocation>
        <location evidence="1">Membrane</location>
        <topology evidence="1">Multi-pass membrane protein</topology>
    </subcellularLocation>
</comment>
<organism evidence="8 9">
    <name type="scientific">Symbiodinium pilosum</name>
    <name type="common">Dinoflagellate</name>
    <dbReference type="NCBI Taxonomy" id="2952"/>
    <lineage>
        <taxon>Eukaryota</taxon>
        <taxon>Sar</taxon>
        <taxon>Alveolata</taxon>
        <taxon>Dinophyceae</taxon>
        <taxon>Suessiales</taxon>
        <taxon>Symbiodiniaceae</taxon>
        <taxon>Symbiodinium</taxon>
    </lineage>
</organism>
<feature type="domain" description="EF-hand" evidence="7">
    <location>
        <begin position="252"/>
        <end position="287"/>
    </location>
</feature>
<dbReference type="SUPFAM" id="SSF81324">
    <property type="entry name" value="Voltage-gated potassium channels"/>
    <property type="match status" value="1"/>
</dbReference>
<keyword evidence="4 6" id="KW-0472">Membrane</keyword>
<keyword evidence="3 6" id="KW-1133">Transmembrane helix</keyword>
<dbReference type="InterPro" id="IPR002048">
    <property type="entry name" value="EF_hand_dom"/>
</dbReference>
<dbReference type="Pfam" id="PF00520">
    <property type="entry name" value="Ion_trans"/>
    <property type="match status" value="1"/>
</dbReference>
<dbReference type="Gene3D" id="1.10.287.70">
    <property type="match status" value="1"/>
</dbReference>
<dbReference type="Proteomes" id="UP000649617">
    <property type="component" value="Unassembled WGS sequence"/>
</dbReference>
<dbReference type="OrthoDB" id="423211at2759"/>
<keyword evidence="2 6" id="KW-0812">Transmembrane</keyword>
<reference evidence="8" key="1">
    <citation type="submission" date="2021-02" db="EMBL/GenBank/DDBJ databases">
        <authorList>
            <person name="Dougan E. K."/>
            <person name="Rhodes N."/>
            <person name="Thang M."/>
            <person name="Chan C."/>
        </authorList>
    </citation>
    <scope>NUCLEOTIDE SEQUENCE</scope>
</reference>
<evidence type="ECO:0000256" key="3">
    <source>
        <dbReference type="ARBA" id="ARBA00022989"/>
    </source>
</evidence>
<dbReference type="EMBL" id="CAJNIZ010011736">
    <property type="protein sequence ID" value="CAE7323930.1"/>
    <property type="molecule type" value="Genomic_DNA"/>
</dbReference>
<dbReference type="GO" id="GO:0005216">
    <property type="term" value="F:monoatomic ion channel activity"/>
    <property type="evidence" value="ECO:0007669"/>
    <property type="project" value="InterPro"/>
</dbReference>